<evidence type="ECO:0000256" key="5">
    <source>
        <dbReference type="ARBA" id="ARBA00022801"/>
    </source>
</evidence>
<dbReference type="NCBIfam" id="TIGR01856">
    <property type="entry name" value="hisJ_fam"/>
    <property type="match status" value="1"/>
</dbReference>
<dbReference type="InterPro" id="IPR010140">
    <property type="entry name" value="Histidinol_P_phosphatase_HisJ"/>
</dbReference>
<evidence type="ECO:0000313" key="11">
    <source>
        <dbReference type="Proteomes" id="UP000247612"/>
    </source>
</evidence>
<dbReference type="EMBL" id="QJKH01000001">
    <property type="protein sequence ID" value="PXX81459.1"/>
    <property type="molecule type" value="Genomic_DNA"/>
</dbReference>
<comment type="similarity">
    <text evidence="2 8">Belongs to the PHP hydrolase family. HisK subfamily.</text>
</comment>
<accession>A0A318KV16</accession>
<dbReference type="PANTHER" id="PTHR21039:SF0">
    <property type="entry name" value="HISTIDINOL-PHOSPHATASE"/>
    <property type="match status" value="1"/>
</dbReference>
<evidence type="ECO:0000256" key="8">
    <source>
        <dbReference type="RuleBase" id="RU366003"/>
    </source>
</evidence>
<dbReference type="PANTHER" id="PTHR21039">
    <property type="entry name" value="HISTIDINOL PHOSPHATASE-RELATED"/>
    <property type="match status" value="1"/>
</dbReference>
<dbReference type="CDD" id="cd12110">
    <property type="entry name" value="PHP_HisPPase_Hisj_like"/>
    <property type="match status" value="1"/>
</dbReference>
<name>A0A318KV16_9FIRM</name>
<evidence type="ECO:0000256" key="7">
    <source>
        <dbReference type="ARBA" id="ARBA00049158"/>
    </source>
</evidence>
<evidence type="ECO:0000256" key="2">
    <source>
        <dbReference type="ARBA" id="ARBA00009152"/>
    </source>
</evidence>
<dbReference type="InterPro" id="IPR004013">
    <property type="entry name" value="PHP_dom"/>
</dbReference>
<keyword evidence="11" id="KW-1185">Reference proteome</keyword>
<proteinExistence type="inferred from homology"/>
<keyword evidence="4 8" id="KW-0028">Amino-acid biosynthesis</keyword>
<dbReference type="GO" id="GO:0005737">
    <property type="term" value="C:cytoplasm"/>
    <property type="evidence" value="ECO:0007669"/>
    <property type="project" value="TreeGrafter"/>
</dbReference>
<dbReference type="STRING" id="1034346.GCA_000313565_00063"/>
<comment type="catalytic activity">
    <reaction evidence="7 8">
        <text>L-histidinol phosphate + H2O = L-histidinol + phosphate</text>
        <dbReference type="Rhea" id="RHEA:14465"/>
        <dbReference type="ChEBI" id="CHEBI:15377"/>
        <dbReference type="ChEBI" id="CHEBI:43474"/>
        <dbReference type="ChEBI" id="CHEBI:57699"/>
        <dbReference type="ChEBI" id="CHEBI:57980"/>
        <dbReference type="EC" id="3.1.3.15"/>
    </reaction>
</comment>
<keyword evidence="5 8" id="KW-0378">Hydrolase</keyword>
<evidence type="ECO:0000256" key="3">
    <source>
        <dbReference type="ARBA" id="ARBA00013085"/>
    </source>
</evidence>
<dbReference type="OrthoDB" id="9775255at2"/>
<evidence type="ECO:0000256" key="4">
    <source>
        <dbReference type="ARBA" id="ARBA00022605"/>
    </source>
</evidence>
<dbReference type="AlphaFoldDB" id="A0A318KV16"/>
<dbReference type="RefSeq" id="WP_022936375.1">
    <property type="nucleotide sequence ID" value="NZ_CABKRQ010000001.1"/>
</dbReference>
<evidence type="ECO:0000256" key="1">
    <source>
        <dbReference type="ARBA" id="ARBA00004970"/>
    </source>
</evidence>
<evidence type="ECO:0000256" key="6">
    <source>
        <dbReference type="ARBA" id="ARBA00023102"/>
    </source>
</evidence>
<comment type="caution">
    <text evidence="10">The sequence shown here is derived from an EMBL/GenBank/DDBJ whole genome shotgun (WGS) entry which is preliminary data.</text>
</comment>
<reference evidence="10 11" key="1">
    <citation type="submission" date="2018-05" db="EMBL/GenBank/DDBJ databases">
        <title>Genomic Encyclopedia of Type Strains, Phase IV (KMG-IV): sequencing the most valuable type-strain genomes for metagenomic binning, comparative biology and taxonomic classification.</title>
        <authorList>
            <person name="Goeker M."/>
        </authorList>
    </citation>
    <scope>NUCLEOTIDE SEQUENCE [LARGE SCALE GENOMIC DNA]</scope>
    <source>
        <strain evidence="10 11">JC118</strain>
    </source>
</reference>
<dbReference type="GO" id="GO:0004401">
    <property type="term" value="F:histidinol-phosphatase activity"/>
    <property type="evidence" value="ECO:0007669"/>
    <property type="project" value="UniProtKB-UniRule"/>
</dbReference>
<sequence length="261" mass="30917">MKANYHTHTTRCQHAKGSDEDYVLSAIKAGYDELGFSDHAPWKYNSDFHPTMRMELSQFDDYKRSILSLKEKYKDQISIKLGLEVEYYEQYMPWMKQFIKEQELDYIIFGNHFYETDENRFYYGSHIIDNQTMELYLNDAIKGMESGLYAYFAHPDLFMRSLRQWDALCDYAAHVICDKAKELDMILEYNIAGKMVSEQLGREQYPHHRFWEIAADTGCKAIVGMDAHDNLNLEKNEYYDNARAYLKKLGLEVVDTIQFLR</sequence>
<evidence type="ECO:0000259" key="9">
    <source>
        <dbReference type="Pfam" id="PF02811"/>
    </source>
</evidence>
<protein>
    <recommendedName>
        <fullName evidence="3 8">Histidinol-phosphatase</fullName>
        <shortName evidence="8">HolPase</shortName>
        <ecNumber evidence="3 8">3.1.3.15</ecNumber>
    </recommendedName>
</protein>
<feature type="domain" description="PHP" evidence="9">
    <location>
        <begin position="5"/>
        <end position="188"/>
    </location>
</feature>
<organism evidence="10 11">
    <name type="scientific">Dielma fastidiosa</name>
    <dbReference type="NCBI Taxonomy" id="1034346"/>
    <lineage>
        <taxon>Bacteria</taxon>
        <taxon>Bacillati</taxon>
        <taxon>Bacillota</taxon>
        <taxon>Erysipelotrichia</taxon>
        <taxon>Erysipelotrichales</taxon>
        <taxon>Erysipelotrichaceae</taxon>
        <taxon>Dielma</taxon>
    </lineage>
</organism>
<keyword evidence="6 8" id="KW-0368">Histidine biosynthesis</keyword>
<dbReference type="Gene3D" id="3.20.20.140">
    <property type="entry name" value="Metal-dependent hydrolases"/>
    <property type="match status" value="1"/>
</dbReference>
<comment type="pathway">
    <text evidence="1 8">Amino-acid biosynthesis; L-histidine biosynthesis; L-histidine from 5-phospho-alpha-D-ribose 1-diphosphate: step 8/9.</text>
</comment>
<dbReference type="EC" id="3.1.3.15" evidence="3 8"/>
<dbReference type="SUPFAM" id="SSF89550">
    <property type="entry name" value="PHP domain-like"/>
    <property type="match status" value="1"/>
</dbReference>
<dbReference type="UniPathway" id="UPA00031">
    <property type="reaction ID" value="UER00013"/>
</dbReference>
<dbReference type="InterPro" id="IPR016195">
    <property type="entry name" value="Pol/histidinol_Pase-like"/>
</dbReference>
<dbReference type="Pfam" id="PF02811">
    <property type="entry name" value="PHP"/>
    <property type="match status" value="1"/>
</dbReference>
<evidence type="ECO:0000313" key="10">
    <source>
        <dbReference type="EMBL" id="PXX81459.1"/>
    </source>
</evidence>
<dbReference type="Proteomes" id="UP000247612">
    <property type="component" value="Unassembled WGS sequence"/>
</dbReference>
<gene>
    <name evidence="10" type="ORF">DES51_10164</name>
</gene>
<dbReference type="GO" id="GO:0000105">
    <property type="term" value="P:L-histidine biosynthetic process"/>
    <property type="evidence" value="ECO:0007669"/>
    <property type="project" value="UniProtKB-UniRule"/>
</dbReference>